<comment type="subcellular location">
    <subcellularLocation>
        <location evidence="1">Cell envelope</location>
    </subcellularLocation>
</comment>
<dbReference type="Gene3D" id="2.40.30.170">
    <property type="match status" value="1"/>
</dbReference>
<evidence type="ECO:0000313" key="7">
    <source>
        <dbReference type="EMBL" id="TWU49215.1"/>
    </source>
</evidence>
<evidence type="ECO:0000259" key="6">
    <source>
        <dbReference type="Pfam" id="PF25973"/>
    </source>
</evidence>
<comment type="caution">
    <text evidence="7">The sequence shown here is derived from an EMBL/GenBank/DDBJ whole genome shotgun (WGS) entry which is preliminary data.</text>
</comment>
<name>A0A5C6EL90_9BACT</name>
<dbReference type="PANTHER" id="PTHR32347">
    <property type="entry name" value="EFFLUX SYSTEM COMPONENT YKNX-RELATED"/>
    <property type="match status" value="1"/>
</dbReference>
<dbReference type="Gene3D" id="1.10.287.470">
    <property type="entry name" value="Helix hairpin bin"/>
    <property type="match status" value="1"/>
</dbReference>
<dbReference type="InterPro" id="IPR050465">
    <property type="entry name" value="UPF0194_transport"/>
</dbReference>
<dbReference type="SUPFAM" id="SSF111369">
    <property type="entry name" value="HlyD-like secretion proteins"/>
    <property type="match status" value="1"/>
</dbReference>
<dbReference type="OrthoDB" id="9806939at2"/>
<evidence type="ECO:0000259" key="5">
    <source>
        <dbReference type="Pfam" id="PF25954"/>
    </source>
</evidence>
<keyword evidence="4" id="KW-0812">Transmembrane</keyword>
<sequence>MVESKASLTKNSQATGGRDSDPREPMESARVQMRVLAAAIEIQCELDRHLDPTEAADVVTRLIARHLGIDQVWLLWRPAAKASVFRASHHQSVAASDAAEVKLMLESVAEEVGVRGGTAKWPSSDLGQRHATLTLKQLAKRISSAGVTAVSLQDTDGIARGALIVATATDETVDQFLDTVGPLIFGKLSAIERIAPTRVQQWIGSLSSSANRSRRRTGWAVAIIACIVLLLPFSYRVSVELELQPVQRRFVAVGFDGVLKTSNVRPGDQVDSGELLATIDSREIDFQLAGVQAELHQANQERMGLMVEHDFAGSKIAALEVDRLQLQKDLLEFRRGNLEIRSPIDGVVVSGDWKESEGIPMKRGETLFEIAPLGKMRVELAVPEIDYSMVRVDMPVDFYVHALPGKSFAGKIDSVHPRSELRDQQNVFVGEVVVEDPDHLLRPGMKGRATITSTRHTLAWNLFHKAYYLMRNAMRL</sequence>
<dbReference type="Pfam" id="PF25954">
    <property type="entry name" value="Beta-barrel_RND_2"/>
    <property type="match status" value="1"/>
</dbReference>
<dbReference type="AlphaFoldDB" id="A0A5C6EL90"/>
<evidence type="ECO:0000256" key="3">
    <source>
        <dbReference type="SAM" id="MobiDB-lite"/>
    </source>
</evidence>
<dbReference type="EMBL" id="SJPX01000004">
    <property type="protein sequence ID" value="TWU49215.1"/>
    <property type="molecule type" value="Genomic_DNA"/>
</dbReference>
<accession>A0A5C6EL90</accession>
<keyword evidence="4" id="KW-1133">Transmembrane helix</keyword>
<evidence type="ECO:0000256" key="1">
    <source>
        <dbReference type="ARBA" id="ARBA00004196"/>
    </source>
</evidence>
<feature type="domain" description="CusB-like beta-barrel" evidence="5">
    <location>
        <begin position="378"/>
        <end position="453"/>
    </location>
</feature>
<evidence type="ECO:0000256" key="2">
    <source>
        <dbReference type="ARBA" id="ARBA00023054"/>
    </source>
</evidence>
<feature type="compositionally biased region" description="Basic and acidic residues" evidence="3">
    <location>
        <begin position="18"/>
        <end position="27"/>
    </location>
</feature>
<feature type="transmembrane region" description="Helical" evidence="4">
    <location>
        <begin position="217"/>
        <end position="235"/>
    </location>
</feature>
<dbReference type="Pfam" id="PF25973">
    <property type="entry name" value="BSH_CzcB"/>
    <property type="match status" value="1"/>
</dbReference>
<organism evidence="7 8">
    <name type="scientific">Rubripirellula reticaptiva</name>
    <dbReference type="NCBI Taxonomy" id="2528013"/>
    <lineage>
        <taxon>Bacteria</taxon>
        <taxon>Pseudomonadati</taxon>
        <taxon>Planctomycetota</taxon>
        <taxon>Planctomycetia</taxon>
        <taxon>Pirellulales</taxon>
        <taxon>Pirellulaceae</taxon>
        <taxon>Rubripirellula</taxon>
    </lineage>
</organism>
<proteinExistence type="predicted"/>
<feature type="compositionally biased region" description="Polar residues" evidence="3">
    <location>
        <begin position="1"/>
        <end position="15"/>
    </location>
</feature>
<dbReference type="Gene3D" id="2.40.50.100">
    <property type="match status" value="1"/>
</dbReference>
<dbReference type="InterPro" id="IPR058647">
    <property type="entry name" value="BSH_CzcB-like"/>
</dbReference>
<reference evidence="7 8" key="1">
    <citation type="submission" date="2019-02" db="EMBL/GenBank/DDBJ databases">
        <title>Deep-cultivation of Planctomycetes and their phenomic and genomic characterization uncovers novel biology.</title>
        <authorList>
            <person name="Wiegand S."/>
            <person name="Jogler M."/>
            <person name="Boedeker C."/>
            <person name="Pinto D."/>
            <person name="Vollmers J."/>
            <person name="Rivas-Marin E."/>
            <person name="Kohn T."/>
            <person name="Peeters S.H."/>
            <person name="Heuer A."/>
            <person name="Rast P."/>
            <person name="Oberbeckmann S."/>
            <person name="Bunk B."/>
            <person name="Jeske O."/>
            <person name="Meyerdierks A."/>
            <person name="Storesund J.E."/>
            <person name="Kallscheuer N."/>
            <person name="Luecker S."/>
            <person name="Lage O.M."/>
            <person name="Pohl T."/>
            <person name="Merkel B.J."/>
            <person name="Hornburger P."/>
            <person name="Mueller R.-W."/>
            <person name="Bruemmer F."/>
            <person name="Labrenz M."/>
            <person name="Spormann A.M."/>
            <person name="Op Den Camp H."/>
            <person name="Overmann J."/>
            <person name="Amann R."/>
            <person name="Jetten M.S.M."/>
            <person name="Mascher T."/>
            <person name="Medema M.H."/>
            <person name="Devos D.P."/>
            <person name="Kaster A.-K."/>
            <person name="Ovreas L."/>
            <person name="Rohde M."/>
            <person name="Galperin M.Y."/>
            <person name="Jogler C."/>
        </authorList>
    </citation>
    <scope>NUCLEOTIDE SEQUENCE [LARGE SCALE GENOMIC DNA]</scope>
    <source>
        <strain evidence="7 8">Poly59</strain>
    </source>
</reference>
<keyword evidence="2" id="KW-0175">Coiled coil</keyword>
<dbReference type="GO" id="GO:0030313">
    <property type="term" value="C:cell envelope"/>
    <property type="evidence" value="ECO:0007669"/>
    <property type="project" value="UniProtKB-SubCell"/>
</dbReference>
<feature type="region of interest" description="Disordered" evidence="3">
    <location>
        <begin position="1"/>
        <end position="27"/>
    </location>
</feature>
<gene>
    <name evidence="7" type="ORF">Poly59_38290</name>
</gene>
<dbReference type="Proteomes" id="UP000317977">
    <property type="component" value="Unassembled WGS sequence"/>
</dbReference>
<evidence type="ECO:0000256" key="4">
    <source>
        <dbReference type="SAM" id="Phobius"/>
    </source>
</evidence>
<keyword evidence="8" id="KW-1185">Reference proteome</keyword>
<dbReference type="RefSeq" id="WP_146535508.1">
    <property type="nucleotide sequence ID" value="NZ_SJPX01000004.1"/>
</dbReference>
<protein>
    <submittedName>
        <fullName evidence="7">Macrolide transporter subunit MacA</fullName>
    </submittedName>
</protein>
<feature type="domain" description="CzcB-like barrel-sandwich hybrid" evidence="6">
    <location>
        <begin position="254"/>
        <end position="371"/>
    </location>
</feature>
<evidence type="ECO:0000313" key="8">
    <source>
        <dbReference type="Proteomes" id="UP000317977"/>
    </source>
</evidence>
<dbReference type="InterPro" id="IPR058792">
    <property type="entry name" value="Beta-barrel_RND_2"/>
</dbReference>
<keyword evidence="4" id="KW-0472">Membrane</keyword>
<dbReference type="PANTHER" id="PTHR32347:SF23">
    <property type="entry name" value="BLL5650 PROTEIN"/>
    <property type="match status" value="1"/>
</dbReference>